<name>A0A4U8WI75_9FLAO</name>
<dbReference type="KEGG" id="ctai:NCTC12078_03240"/>
<dbReference type="Proteomes" id="UP000290013">
    <property type="component" value="Chromosome"/>
</dbReference>
<gene>
    <name evidence="1" type="ORF">NCTC12078_03240</name>
</gene>
<reference evidence="1 2" key="1">
    <citation type="submission" date="2019-02" db="EMBL/GenBank/DDBJ databases">
        <authorList>
            <consortium name="Pathogen Informatics"/>
        </authorList>
    </citation>
    <scope>NUCLEOTIDE SEQUENCE [LARGE SCALE GENOMIC DNA]</scope>
    <source>
        <strain evidence="1 2">3012STDY6944375</strain>
    </source>
</reference>
<sequence length="165" mass="19038">MSAVKIKGLKIFFSMFLLLVFFSCENKNTPKYNTKERIESISISHIGGRNGFYKIIKIRRDSLFFESGTSKPAKNTSWKNAVNIPSWDALASSFKLKNLDSIRSSPSIQHLDGIDETFIIKTNKKSHIYVNAYHDVHYYQFENFKQKLEKILSQKQPATIKTPQP</sequence>
<evidence type="ECO:0000313" key="1">
    <source>
        <dbReference type="EMBL" id="VFB05180.1"/>
    </source>
</evidence>
<organism evidence="1 2">
    <name type="scientific">Chryseobacterium taihuense</name>
    <dbReference type="NCBI Taxonomy" id="1141221"/>
    <lineage>
        <taxon>Bacteria</taxon>
        <taxon>Pseudomonadati</taxon>
        <taxon>Bacteroidota</taxon>
        <taxon>Flavobacteriia</taxon>
        <taxon>Flavobacteriales</taxon>
        <taxon>Weeksellaceae</taxon>
        <taxon>Chryseobacterium group</taxon>
        <taxon>Chryseobacterium</taxon>
    </lineage>
</organism>
<dbReference type="AlphaFoldDB" id="A0A4U8WI75"/>
<protein>
    <recommendedName>
        <fullName evidence="3">Lipoprotein</fullName>
    </recommendedName>
</protein>
<evidence type="ECO:0008006" key="3">
    <source>
        <dbReference type="Google" id="ProtNLM"/>
    </source>
</evidence>
<proteinExistence type="predicted"/>
<dbReference type="PROSITE" id="PS51257">
    <property type="entry name" value="PROKAR_LIPOPROTEIN"/>
    <property type="match status" value="1"/>
</dbReference>
<dbReference type="RefSeq" id="WP_130915179.1">
    <property type="nucleotide sequence ID" value="NZ_LR215974.1"/>
</dbReference>
<accession>A0A4U8WI75</accession>
<dbReference type="EMBL" id="LR215974">
    <property type="protein sequence ID" value="VFB05180.1"/>
    <property type="molecule type" value="Genomic_DNA"/>
</dbReference>
<evidence type="ECO:0000313" key="2">
    <source>
        <dbReference type="Proteomes" id="UP000290013"/>
    </source>
</evidence>